<dbReference type="GO" id="GO:0009007">
    <property type="term" value="F:site-specific DNA-methyltransferase (adenine-specific) activity"/>
    <property type="evidence" value="ECO:0007669"/>
    <property type="project" value="UniProtKB-EC"/>
</dbReference>
<keyword evidence="4" id="KW-0949">S-adenosyl-L-methionine</keyword>
<dbReference type="InterPro" id="IPR055573">
    <property type="entry name" value="DUF7149"/>
</dbReference>
<evidence type="ECO:0000256" key="3">
    <source>
        <dbReference type="ARBA" id="ARBA00022679"/>
    </source>
</evidence>
<feature type="domain" description="Type II methyltransferase M.TaqI-like" evidence="6">
    <location>
        <begin position="625"/>
        <end position="740"/>
    </location>
</feature>
<dbReference type="PANTHER" id="PTHR33841:SF1">
    <property type="entry name" value="DNA METHYLTRANSFERASE A"/>
    <property type="match status" value="1"/>
</dbReference>
<sequence length="745" mass="87057">MKTPKQSLNPAFLKKNVDRKDIESFKKEFISLLDSINEKESEEHHKHLLRDFLNIVYYRDEHYINTKGRADLVIHNGKDGHSPVGVLIEVKSPINKVEMVSKTNLNVKSFQELVLYYLRERKAGGNFELCYLIVTNIYEYFVFDAQEFERVFYQNKQLLNRFERFESGALAGKNTSFFYDEIAFPEIEEIQSEIEYTYFDIRDYNDILRNGDKEDDKKLIALYKFLSPVHLLKQPFAEDPNKLNKEFYVELLYILGLEEIEKDNRKYIVRKKEGNRDSGSLIENAINAVDMADKLDNLSDPEQYGSNKEECLFNIAFDLSVTWINRILFLKLLESQIIKYYKGNKGYSFLSVERLSTYDDLNELFFMVLAKKEHERKKELKAKYDKVPYLNSSLFEVTDIERRTIVISNLQNNANIELYSKSILRNSKQIHPDNLPLTYLLRFLDAYDFSSEGSEDIQEENKPLISASILGLIFEKINGYKDGSFFTPSSITMFMCEDAITRIVLQKFNNFKGWHCQNITELRNKIDDIPEANRIFNSIRICDMAVGSGHFLVSALNEMIVIKSKLEILVDGLGKTLRGYEIIIEKDELTIRDNEYGIFQYTPYNRESQRVQETLFNEKQTIIENCLFGVDVNPNSVKICQLRLWIELLKHTYYKQGTNELETLPNIDINIKCGNSLISFFSLGVKLETALKSAGYTVAEYQDSVNKYRNAHDKEEKRELERFISDIKGKLKTEIKKDDKNKTEL</sequence>
<feature type="non-terminal residue" evidence="9">
    <location>
        <position position="745"/>
    </location>
</feature>
<reference evidence="9" key="1">
    <citation type="submission" date="2019-03" db="EMBL/GenBank/DDBJ databases">
        <title>Single cell metagenomics reveals metabolic interactions within the superorganism composed of flagellate Streblomastix strix and complex community of Bacteroidetes bacteria on its surface.</title>
        <authorList>
            <person name="Treitli S.C."/>
            <person name="Kolisko M."/>
            <person name="Husnik F."/>
            <person name="Keeling P."/>
            <person name="Hampl V."/>
        </authorList>
    </citation>
    <scope>NUCLEOTIDE SEQUENCE</scope>
    <source>
        <strain evidence="9">STM</strain>
    </source>
</reference>
<dbReference type="InterPro" id="IPR011639">
    <property type="entry name" value="MethylTrfase_TaqI-like_dom"/>
</dbReference>
<evidence type="ECO:0000259" key="7">
    <source>
        <dbReference type="Pfam" id="PF23653"/>
    </source>
</evidence>
<protein>
    <recommendedName>
        <fullName evidence="1">site-specific DNA-methyltransferase (adenine-specific)</fullName>
        <ecNumber evidence="1">2.1.1.72</ecNumber>
    </recommendedName>
</protein>
<gene>
    <name evidence="9" type="ORF">EZS27_007289</name>
</gene>
<comment type="caution">
    <text evidence="9">The sequence shown here is derived from an EMBL/GenBank/DDBJ whole genome shotgun (WGS) entry which is preliminary data.</text>
</comment>
<proteinExistence type="predicted"/>
<dbReference type="GO" id="GO:0032259">
    <property type="term" value="P:methylation"/>
    <property type="evidence" value="ECO:0007669"/>
    <property type="project" value="UniProtKB-KW"/>
</dbReference>
<dbReference type="InterPro" id="IPR056716">
    <property type="entry name" value="DUF7814"/>
</dbReference>
<evidence type="ECO:0000259" key="8">
    <source>
        <dbReference type="Pfam" id="PF25120"/>
    </source>
</evidence>
<dbReference type="Pfam" id="PF25120">
    <property type="entry name" value="DUF7814"/>
    <property type="match status" value="1"/>
</dbReference>
<dbReference type="EC" id="2.1.1.72" evidence="1"/>
<evidence type="ECO:0000313" key="9">
    <source>
        <dbReference type="EMBL" id="KAA6345097.1"/>
    </source>
</evidence>
<dbReference type="InterPro" id="IPR029063">
    <property type="entry name" value="SAM-dependent_MTases_sf"/>
</dbReference>
<evidence type="ECO:0000256" key="5">
    <source>
        <dbReference type="ARBA" id="ARBA00047942"/>
    </source>
</evidence>
<dbReference type="Pfam" id="PF23653">
    <property type="entry name" value="DUF7149"/>
    <property type="match status" value="1"/>
</dbReference>
<evidence type="ECO:0000256" key="1">
    <source>
        <dbReference type="ARBA" id="ARBA00011900"/>
    </source>
</evidence>
<evidence type="ECO:0000259" key="6">
    <source>
        <dbReference type="Pfam" id="PF07669"/>
    </source>
</evidence>
<accession>A0A5J4SGC6</accession>
<dbReference type="AlphaFoldDB" id="A0A5J4SGC6"/>
<dbReference type="GO" id="GO:0006304">
    <property type="term" value="P:DNA modification"/>
    <property type="evidence" value="ECO:0007669"/>
    <property type="project" value="InterPro"/>
</dbReference>
<organism evidence="9">
    <name type="scientific">termite gut metagenome</name>
    <dbReference type="NCBI Taxonomy" id="433724"/>
    <lineage>
        <taxon>unclassified sequences</taxon>
        <taxon>metagenomes</taxon>
        <taxon>organismal metagenomes</taxon>
    </lineage>
</organism>
<dbReference type="Pfam" id="PF07669">
    <property type="entry name" value="Eco57I"/>
    <property type="match status" value="1"/>
</dbReference>
<feature type="domain" description="DUF7149" evidence="7">
    <location>
        <begin position="3"/>
        <end position="239"/>
    </location>
</feature>
<dbReference type="PANTHER" id="PTHR33841">
    <property type="entry name" value="DNA METHYLTRANSFERASE YEEA-RELATED"/>
    <property type="match status" value="1"/>
</dbReference>
<keyword evidence="2" id="KW-0489">Methyltransferase</keyword>
<name>A0A5J4SGC6_9ZZZZ</name>
<feature type="domain" description="DUF7814" evidence="8">
    <location>
        <begin position="241"/>
        <end position="465"/>
    </location>
</feature>
<evidence type="ECO:0000256" key="2">
    <source>
        <dbReference type="ARBA" id="ARBA00022603"/>
    </source>
</evidence>
<comment type="catalytic activity">
    <reaction evidence="5">
        <text>a 2'-deoxyadenosine in DNA + S-adenosyl-L-methionine = an N(6)-methyl-2'-deoxyadenosine in DNA + S-adenosyl-L-homocysteine + H(+)</text>
        <dbReference type="Rhea" id="RHEA:15197"/>
        <dbReference type="Rhea" id="RHEA-COMP:12418"/>
        <dbReference type="Rhea" id="RHEA-COMP:12419"/>
        <dbReference type="ChEBI" id="CHEBI:15378"/>
        <dbReference type="ChEBI" id="CHEBI:57856"/>
        <dbReference type="ChEBI" id="CHEBI:59789"/>
        <dbReference type="ChEBI" id="CHEBI:90615"/>
        <dbReference type="ChEBI" id="CHEBI:90616"/>
        <dbReference type="EC" id="2.1.1.72"/>
    </reaction>
</comment>
<dbReference type="Gene3D" id="3.40.50.150">
    <property type="entry name" value="Vaccinia Virus protein VP39"/>
    <property type="match status" value="1"/>
</dbReference>
<evidence type="ECO:0000256" key="4">
    <source>
        <dbReference type="ARBA" id="ARBA00022691"/>
    </source>
</evidence>
<dbReference type="SUPFAM" id="SSF53335">
    <property type="entry name" value="S-adenosyl-L-methionine-dependent methyltransferases"/>
    <property type="match status" value="1"/>
</dbReference>
<dbReference type="InterPro" id="IPR050953">
    <property type="entry name" value="N4_N6_ade-DNA_methylase"/>
</dbReference>
<keyword evidence="3" id="KW-0808">Transferase</keyword>
<dbReference type="EMBL" id="SNRY01000185">
    <property type="protein sequence ID" value="KAA6345097.1"/>
    <property type="molecule type" value="Genomic_DNA"/>
</dbReference>